<feature type="domain" description="OmpA-like" evidence="10">
    <location>
        <begin position="271"/>
        <end position="392"/>
    </location>
</feature>
<name>A0A918J1G1_9RHOB</name>
<dbReference type="InterPro" id="IPR036737">
    <property type="entry name" value="OmpA-like_sf"/>
</dbReference>
<proteinExistence type="inferred from homology"/>
<evidence type="ECO:0000256" key="6">
    <source>
        <dbReference type="ARBA" id="ARBA00023136"/>
    </source>
</evidence>
<organism evidence="11 12">
    <name type="scientific">Gemmobacter lanyuensis</name>
    <dbReference type="NCBI Taxonomy" id="1054497"/>
    <lineage>
        <taxon>Bacteria</taxon>
        <taxon>Pseudomonadati</taxon>
        <taxon>Pseudomonadota</taxon>
        <taxon>Alphaproteobacteria</taxon>
        <taxon>Rhodobacterales</taxon>
        <taxon>Paracoccaceae</taxon>
        <taxon>Gemmobacter</taxon>
    </lineage>
</organism>
<comment type="caution">
    <text evidence="11">The sequence shown here is derived from an EMBL/GenBank/DDBJ whole genome shotgun (WGS) entry which is preliminary data.</text>
</comment>
<keyword evidence="11" id="KW-0966">Cell projection</keyword>
<dbReference type="InterPro" id="IPR006665">
    <property type="entry name" value="OmpA-like"/>
</dbReference>
<evidence type="ECO:0000256" key="2">
    <source>
        <dbReference type="ARBA" id="ARBA00008914"/>
    </source>
</evidence>
<sequence>MAKAKVVPFQPPVPDDDDDDHECPKCPPVGAPAWLATFADIATNLMAFFVLILGFAQFDEPSFQKMAGAMRERFGVQVVPGSSGESVIDLQPSPTTEEGTEPGSTPEEESGKADGQTTAEAVAKALGAALENGKIEVQSGENRVVVNLPKAAGPEAADALAQALAKAARTKAEPEPLPEPETAPHQATNPETAGQGEDKGQKTQMAGNDQPVDGDGGKATRGQSGSTAGVDAGGDGAGRAMAVRAEVDSLKLQHRLQPEIGEGLVKVEQRDGKIFLTVGAGGSFASGSADLTEEARAIMAEIAEMTEFPGRTITITGHTDNVPISGGRYEDNVALAAARASSVMRELIASGTVDPSKVSAISKGEFAPVADNETAEGRAQNRRIEIEINYAE</sequence>
<keyword evidence="12" id="KW-1185">Reference proteome</keyword>
<evidence type="ECO:0000313" key="12">
    <source>
        <dbReference type="Proteomes" id="UP000628984"/>
    </source>
</evidence>
<evidence type="ECO:0000256" key="3">
    <source>
        <dbReference type="ARBA" id="ARBA00022475"/>
    </source>
</evidence>
<reference evidence="11" key="1">
    <citation type="journal article" date="2014" name="Int. J. Syst. Evol. Microbiol.">
        <title>Complete genome sequence of Corynebacterium casei LMG S-19264T (=DSM 44701T), isolated from a smear-ripened cheese.</title>
        <authorList>
            <consortium name="US DOE Joint Genome Institute (JGI-PGF)"/>
            <person name="Walter F."/>
            <person name="Albersmeier A."/>
            <person name="Kalinowski J."/>
            <person name="Ruckert C."/>
        </authorList>
    </citation>
    <scope>NUCLEOTIDE SEQUENCE</scope>
    <source>
        <strain evidence="11">KCTC 23714</strain>
    </source>
</reference>
<dbReference type="GO" id="GO:0005886">
    <property type="term" value="C:plasma membrane"/>
    <property type="evidence" value="ECO:0007669"/>
    <property type="project" value="UniProtKB-SubCell"/>
</dbReference>
<keyword evidence="5 9" id="KW-1133">Transmembrane helix</keyword>
<feature type="region of interest" description="Disordered" evidence="8">
    <location>
        <begin position="1"/>
        <end position="22"/>
    </location>
</feature>
<feature type="transmembrane region" description="Helical" evidence="9">
    <location>
        <begin position="34"/>
        <end position="56"/>
    </location>
</feature>
<evidence type="ECO:0000256" key="8">
    <source>
        <dbReference type="SAM" id="MobiDB-lite"/>
    </source>
</evidence>
<comment type="similarity">
    <text evidence="2">Belongs to the MotB family.</text>
</comment>
<evidence type="ECO:0000313" key="11">
    <source>
        <dbReference type="EMBL" id="GGW42975.1"/>
    </source>
</evidence>
<keyword evidence="11" id="KW-0282">Flagellum</keyword>
<gene>
    <name evidence="11" type="primary">motB</name>
    <name evidence="11" type="ORF">GCM10011452_34150</name>
</gene>
<feature type="region of interest" description="Disordered" evidence="8">
    <location>
        <begin position="160"/>
        <end position="235"/>
    </location>
</feature>
<dbReference type="Pfam" id="PF00691">
    <property type="entry name" value="OmpA"/>
    <property type="match status" value="1"/>
</dbReference>
<dbReference type="RefSeq" id="WP_189635091.1">
    <property type="nucleotide sequence ID" value="NZ_BMYQ01000015.1"/>
</dbReference>
<evidence type="ECO:0000256" key="7">
    <source>
        <dbReference type="PROSITE-ProRule" id="PRU00473"/>
    </source>
</evidence>
<feature type="region of interest" description="Disordered" evidence="8">
    <location>
        <begin position="81"/>
        <end position="118"/>
    </location>
</feature>
<keyword evidence="6 7" id="KW-0472">Membrane</keyword>
<dbReference type="PANTHER" id="PTHR30329">
    <property type="entry name" value="STATOR ELEMENT OF FLAGELLAR MOTOR COMPLEX"/>
    <property type="match status" value="1"/>
</dbReference>
<evidence type="ECO:0000259" key="10">
    <source>
        <dbReference type="PROSITE" id="PS51123"/>
    </source>
</evidence>
<dbReference type="InterPro" id="IPR050330">
    <property type="entry name" value="Bact_OuterMem_StrucFunc"/>
</dbReference>
<feature type="compositionally biased region" description="Low complexity" evidence="8">
    <location>
        <begin position="92"/>
        <end position="105"/>
    </location>
</feature>
<keyword evidence="4 9" id="KW-0812">Transmembrane</keyword>
<dbReference type="PANTHER" id="PTHR30329:SF21">
    <property type="entry name" value="LIPOPROTEIN YIAD-RELATED"/>
    <property type="match status" value="1"/>
</dbReference>
<dbReference type="AlphaFoldDB" id="A0A918J1G1"/>
<dbReference type="Pfam" id="PF13677">
    <property type="entry name" value="MotB_plug"/>
    <property type="match status" value="1"/>
</dbReference>
<evidence type="ECO:0000256" key="9">
    <source>
        <dbReference type="SAM" id="Phobius"/>
    </source>
</evidence>
<dbReference type="InterPro" id="IPR025713">
    <property type="entry name" value="MotB-like_N_dom"/>
</dbReference>
<evidence type="ECO:0000256" key="5">
    <source>
        <dbReference type="ARBA" id="ARBA00022989"/>
    </source>
</evidence>
<evidence type="ECO:0000256" key="1">
    <source>
        <dbReference type="ARBA" id="ARBA00004162"/>
    </source>
</evidence>
<dbReference type="Gene3D" id="3.30.1330.60">
    <property type="entry name" value="OmpA-like domain"/>
    <property type="match status" value="1"/>
</dbReference>
<keyword evidence="3" id="KW-1003">Cell membrane</keyword>
<evidence type="ECO:0000256" key="4">
    <source>
        <dbReference type="ARBA" id="ARBA00022692"/>
    </source>
</evidence>
<dbReference type="Proteomes" id="UP000628984">
    <property type="component" value="Unassembled WGS sequence"/>
</dbReference>
<accession>A0A918J1G1</accession>
<reference evidence="11" key="2">
    <citation type="submission" date="2020-09" db="EMBL/GenBank/DDBJ databases">
        <authorList>
            <person name="Sun Q."/>
            <person name="Kim S."/>
        </authorList>
    </citation>
    <scope>NUCLEOTIDE SEQUENCE</scope>
    <source>
        <strain evidence="11">KCTC 23714</strain>
    </source>
</reference>
<dbReference type="EMBL" id="BMYQ01000015">
    <property type="protein sequence ID" value="GGW42975.1"/>
    <property type="molecule type" value="Genomic_DNA"/>
</dbReference>
<dbReference type="PROSITE" id="PS51123">
    <property type="entry name" value="OMPA_2"/>
    <property type="match status" value="1"/>
</dbReference>
<dbReference type="SUPFAM" id="SSF103088">
    <property type="entry name" value="OmpA-like"/>
    <property type="match status" value="1"/>
</dbReference>
<protein>
    <submittedName>
        <fullName evidence="11">Flagellar motor protein MotB</fullName>
    </submittedName>
</protein>
<comment type="subcellular location">
    <subcellularLocation>
        <location evidence="1">Cell membrane</location>
        <topology evidence="1">Single-pass membrane protein</topology>
    </subcellularLocation>
</comment>
<keyword evidence="11" id="KW-0969">Cilium</keyword>
<dbReference type="CDD" id="cd07185">
    <property type="entry name" value="OmpA_C-like"/>
    <property type="match status" value="1"/>
</dbReference>